<dbReference type="STRING" id="1224164.B843_06645"/>
<organism evidence="2 3">
    <name type="scientific">Corynebacterium vitaeruminis DSM 20294</name>
    <dbReference type="NCBI Taxonomy" id="1224164"/>
    <lineage>
        <taxon>Bacteria</taxon>
        <taxon>Bacillati</taxon>
        <taxon>Actinomycetota</taxon>
        <taxon>Actinomycetes</taxon>
        <taxon>Mycobacteriales</taxon>
        <taxon>Corynebacteriaceae</taxon>
        <taxon>Corynebacterium</taxon>
    </lineage>
</organism>
<feature type="transmembrane region" description="Helical" evidence="1">
    <location>
        <begin position="42"/>
        <end position="62"/>
    </location>
</feature>
<dbReference type="Pfam" id="PF11070">
    <property type="entry name" value="DUF2871"/>
    <property type="match status" value="1"/>
</dbReference>
<evidence type="ECO:0000256" key="1">
    <source>
        <dbReference type="SAM" id="Phobius"/>
    </source>
</evidence>
<keyword evidence="1" id="KW-1133">Transmembrane helix</keyword>
<dbReference type="AlphaFoldDB" id="W5Y197"/>
<keyword evidence="1" id="KW-0472">Membrane</keyword>
<feature type="transmembrane region" description="Helical" evidence="1">
    <location>
        <begin position="112"/>
        <end position="131"/>
    </location>
</feature>
<dbReference type="PATRIC" id="fig|1224164.3.peg.1330"/>
<dbReference type="InterPro" id="IPR021299">
    <property type="entry name" value="DUF2871"/>
</dbReference>
<evidence type="ECO:0000313" key="3">
    <source>
        <dbReference type="Proteomes" id="UP000019222"/>
    </source>
</evidence>
<dbReference type="HOGENOM" id="CLU_124870_0_0_11"/>
<name>W5Y197_9CORY</name>
<gene>
    <name evidence="2" type="ORF">B843_06645</name>
</gene>
<feature type="transmembrane region" description="Helical" evidence="1">
    <location>
        <begin position="5"/>
        <end position="22"/>
    </location>
</feature>
<evidence type="ECO:0008006" key="4">
    <source>
        <dbReference type="Google" id="ProtNLM"/>
    </source>
</evidence>
<sequence length="139" mass="15526">MNKIFYAAASYTFLGLLAGILYREFTRYYDFPLTDPTALSTLHTHLLVLGTVMNLVLLALAASMKIHAIKLFDTFFWVYNLGLVWTATFMTYKGCMQVTQPGFELSAGLAGASGMGHIILAIAFIQLFMVIRRAMKRLA</sequence>
<keyword evidence="1" id="KW-0812">Transmembrane</keyword>
<feature type="transmembrane region" description="Helical" evidence="1">
    <location>
        <begin position="74"/>
        <end position="92"/>
    </location>
</feature>
<dbReference type="Proteomes" id="UP000019222">
    <property type="component" value="Chromosome"/>
</dbReference>
<dbReference type="RefSeq" id="WP_025252738.1">
    <property type="nucleotide sequence ID" value="NZ_CP004353.1"/>
</dbReference>
<dbReference type="KEGG" id="cvt:B843_06645"/>
<reference evidence="2 3" key="1">
    <citation type="submission" date="2013-02" db="EMBL/GenBank/DDBJ databases">
        <title>The complete genome sequence of Corynebacterium vitaeruminis DSM 20294.</title>
        <authorList>
            <person name="Ruckert C."/>
            <person name="Albersmeier A."/>
            <person name="Kalinowski J."/>
        </authorList>
    </citation>
    <scope>NUCLEOTIDE SEQUENCE [LARGE SCALE GENOMIC DNA]</scope>
    <source>
        <strain evidence="3">ATCC 10234</strain>
    </source>
</reference>
<dbReference type="EMBL" id="CP004353">
    <property type="protein sequence ID" value="AHI22714.1"/>
    <property type="molecule type" value="Genomic_DNA"/>
</dbReference>
<accession>W5Y197</accession>
<protein>
    <recommendedName>
        <fullName evidence="4">DUF2871 domain-containing protein</fullName>
    </recommendedName>
</protein>
<keyword evidence="3" id="KW-1185">Reference proteome</keyword>
<proteinExistence type="predicted"/>
<evidence type="ECO:0000313" key="2">
    <source>
        <dbReference type="EMBL" id="AHI22714.1"/>
    </source>
</evidence>
<dbReference type="eggNOG" id="ENOG5032RUD">
    <property type="taxonomic scope" value="Bacteria"/>
</dbReference>